<evidence type="ECO:0000313" key="2">
    <source>
        <dbReference type="Ensembl" id="ENSMODP00000043421.1"/>
    </source>
</evidence>
<feature type="transmembrane region" description="Helical" evidence="1">
    <location>
        <begin position="95"/>
        <end position="118"/>
    </location>
</feature>
<name>A0A5F8G7N3_MONDO</name>
<dbReference type="Ensembl" id="ENSMODT00000077700.1">
    <property type="protein sequence ID" value="ENSMODP00000043421.1"/>
    <property type="gene ID" value="ENSMODG00000045961.1"/>
</dbReference>
<evidence type="ECO:0000256" key="1">
    <source>
        <dbReference type="SAM" id="Phobius"/>
    </source>
</evidence>
<keyword evidence="3" id="KW-1185">Reference proteome</keyword>
<dbReference type="Proteomes" id="UP000002280">
    <property type="component" value="Chromosome 6"/>
</dbReference>
<reference evidence="2 3" key="1">
    <citation type="journal article" date="2007" name="Nature">
        <title>Genome of the marsupial Monodelphis domestica reveals innovation in non-coding sequences.</title>
        <authorList>
            <person name="Mikkelsen T.S."/>
            <person name="Wakefield M.J."/>
            <person name="Aken B."/>
            <person name="Amemiya C.T."/>
            <person name="Chang J.L."/>
            <person name="Duke S."/>
            <person name="Garber M."/>
            <person name="Gentles A.J."/>
            <person name="Goodstadt L."/>
            <person name="Heger A."/>
            <person name="Jurka J."/>
            <person name="Kamal M."/>
            <person name="Mauceli E."/>
            <person name="Searle S.M."/>
            <person name="Sharpe T."/>
            <person name="Baker M.L."/>
            <person name="Batzer M.A."/>
            <person name="Benos P.V."/>
            <person name="Belov K."/>
            <person name="Clamp M."/>
            <person name="Cook A."/>
            <person name="Cuff J."/>
            <person name="Das R."/>
            <person name="Davidow L."/>
            <person name="Deakin J.E."/>
            <person name="Fazzari M.J."/>
            <person name="Glass J.L."/>
            <person name="Grabherr M."/>
            <person name="Greally J.M."/>
            <person name="Gu W."/>
            <person name="Hore T.A."/>
            <person name="Huttley G.A."/>
            <person name="Kleber M."/>
            <person name="Jirtle R.L."/>
            <person name="Koina E."/>
            <person name="Lee J.T."/>
            <person name="Mahony S."/>
            <person name="Marra M.A."/>
            <person name="Miller R.D."/>
            <person name="Nicholls R.D."/>
            <person name="Oda M."/>
            <person name="Papenfuss A.T."/>
            <person name="Parra Z.E."/>
            <person name="Pollock D.D."/>
            <person name="Ray D.A."/>
            <person name="Schein J.E."/>
            <person name="Speed T.P."/>
            <person name="Thompson K."/>
            <person name="VandeBerg J.L."/>
            <person name="Wade C.M."/>
            <person name="Walker J.A."/>
            <person name="Waters P.D."/>
            <person name="Webber C."/>
            <person name="Weidman J.R."/>
            <person name="Xie X."/>
            <person name="Zody M.C."/>
            <person name="Baldwin J."/>
            <person name="Abdouelleil A."/>
            <person name="Abdulkadir J."/>
            <person name="Abebe A."/>
            <person name="Abera B."/>
            <person name="Abreu J."/>
            <person name="Acer S.C."/>
            <person name="Aftuck L."/>
            <person name="Alexander A."/>
            <person name="An P."/>
            <person name="Anderson E."/>
            <person name="Anderson S."/>
            <person name="Arachi H."/>
            <person name="Azer M."/>
            <person name="Bachantsang P."/>
            <person name="Barry A."/>
            <person name="Bayul T."/>
            <person name="Berlin A."/>
            <person name="Bessette D."/>
            <person name="Bloom T."/>
            <person name="Bloom T."/>
            <person name="Boguslavskiy L."/>
            <person name="Bonnet C."/>
            <person name="Boukhgalter B."/>
            <person name="Bourzgui I."/>
            <person name="Brown A."/>
            <person name="Cahill P."/>
            <person name="Channer S."/>
            <person name="Cheshatsang Y."/>
            <person name="Chuda L."/>
            <person name="Citroen M."/>
            <person name="Collymore A."/>
            <person name="Cooke P."/>
            <person name="Costello M."/>
            <person name="D'Aco K."/>
            <person name="Daza R."/>
            <person name="De Haan G."/>
            <person name="DeGray S."/>
            <person name="DeMaso C."/>
            <person name="Dhargay N."/>
            <person name="Dooley K."/>
            <person name="Dooley E."/>
            <person name="Doricent M."/>
            <person name="Dorje P."/>
            <person name="Dorjee K."/>
            <person name="Dupes A."/>
            <person name="Elong R."/>
            <person name="Falk J."/>
            <person name="Farina A."/>
            <person name="Faro S."/>
            <person name="Ferguson D."/>
            <person name="Fisher S."/>
            <person name="Foley C.D."/>
            <person name="Franke A."/>
            <person name="Friedrich D."/>
            <person name="Gadbois L."/>
            <person name="Gearin G."/>
            <person name="Gearin C.R."/>
            <person name="Giannoukos G."/>
            <person name="Goode T."/>
            <person name="Graham J."/>
            <person name="Grandbois E."/>
            <person name="Grewal S."/>
            <person name="Gyaltsen K."/>
            <person name="Hafez N."/>
            <person name="Hagos B."/>
            <person name="Hall J."/>
            <person name="Henson C."/>
            <person name="Hollinger A."/>
            <person name="Honan T."/>
            <person name="Huard M.D."/>
            <person name="Hughes L."/>
            <person name="Hurhula B."/>
            <person name="Husby M.E."/>
            <person name="Kamat A."/>
            <person name="Kanga B."/>
            <person name="Kashin S."/>
            <person name="Khazanovich D."/>
            <person name="Kisner P."/>
            <person name="Lance K."/>
            <person name="Lara M."/>
            <person name="Lee W."/>
            <person name="Lennon N."/>
            <person name="Letendre F."/>
            <person name="LeVine R."/>
            <person name="Lipovsky A."/>
            <person name="Liu X."/>
            <person name="Liu J."/>
            <person name="Liu S."/>
            <person name="Lokyitsang T."/>
            <person name="Lokyitsang Y."/>
            <person name="Lubonja R."/>
            <person name="Lui A."/>
            <person name="MacDonald P."/>
            <person name="Magnisalis V."/>
            <person name="Maru K."/>
            <person name="Matthews C."/>
            <person name="McCusker W."/>
            <person name="McDonough S."/>
            <person name="Mehta T."/>
            <person name="Meldrim J."/>
            <person name="Meneus L."/>
            <person name="Mihai O."/>
            <person name="Mihalev A."/>
            <person name="Mihova T."/>
            <person name="Mittelman R."/>
            <person name="Mlenga V."/>
            <person name="Montmayeur A."/>
            <person name="Mulrain L."/>
            <person name="Navidi A."/>
            <person name="Naylor J."/>
            <person name="Negash T."/>
            <person name="Nguyen T."/>
            <person name="Nguyen N."/>
            <person name="Nicol R."/>
            <person name="Norbu C."/>
            <person name="Norbu N."/>
            <person name="Novod N."/>
            <person name="O'Neill B."/>
            <person name="Osman S."/>
            <person name="Markiewicz E."/>
            <person name="Oyono O.L."/>
            <person name="Patti C."/>
            <person name="Phunkhang P."/>
            <person name="Pierre F."/>
            <person name="Priest M."/>
            <person name="Raghuraman S."/>
            <person name="Rege F."/>
            <person name="Reyes R."/>
            <person name="Rise C."/>
            <person name="Rogov P."/>
            <person name="Ross K."/>
            <person name="Ryan E."/>
            <person name="Settipalli S."/>
            <person name="Shea T."/>
            <person name="Sherpa N."/>
            <person name="Shi L."/>
            <person name="Shih D."/>
            <person name="Sparrow T."/>
            <person name="Spaulding J."/>
            <person name="Stalker J."/>
            <person name="Stange-Thomann N."/>
            <person name="Stavropoulos S."/>
            <person name="Stone C."/>
            <person name="Strader C."/>
            <person name="Tesfaye S."/>
            <person name="Thomson T."/>
            <person name="Thoulutsang Y."/>
            <person name="Thoulutsang D."/>
            <person name="Topham K."/>
            <person name="Topping I."/>
            <person name="Tsamla T."/>
            <person name="Vassiliev H."/>
            <person name="Vo A."/>
            <person name="Wangchuk T."/>
            <person name="Wangdi T."/>
            <person name="Weiand M."/>
            <person name="Wilkinson J."/>
            <person name="Wilson A."/>
            <person name="Yadav S."/>
            <person name="Young G."/>
            <person name="Yu Q."/>
            <person name="Zembek L."/>
            <person name="Zhong D."/>
            <person name="Zimmer A."/>
            <person name="Zwirko Z."/>
            <person name="Jaffe D.B."/>
            <person name="Alvarez P."/>
            <person name="Brockman W."/>
            <person name="Butler J."/>
            <person name="Chin C."/>
            <person name="Gnerre S."/>
            <person name="MacCallum I."/>
            <person name="Graves J.A."/>
            <person name="Ponting C.P."/>
            <person name="Breen M."/>
            <person name="Samollow P.B."/>
            <person name="Lander E.S."/>
            <person name="Lindblad-Toh K."/>
        </authorList>
    </citation>
    <scope>NUCLEOTIDE SEQUENCE [LARGE SCALE GENOMIC DNA]</scope>
</reference>
<organism evidence="2 3">
    <name type="scientific">Monodelphis domestica</name>
    <name type="common">Gray short-tailed opossum</name>
    <dbReference type="NCBI Taxonomy" id="13616"/>
    <lineage>
        <taxon>Eukaryota</taxon>
        <taxon>Metazoa</taxon>
        <taxon>Chordata</taxon>
        <taxon>Craniata</taxon>
        <taxon>Vertebrata</taxon>
        <taxon>Euteleostomi</taxon>
        <taxon>Mammalia</taxon>
        <taxon>Metatheria</taxon>
        <taxon>Didelphimorphia</taxon>
        <taxon>Didelphidae</taxon>
        <taxon>Monodelphis</taxon>
    </lineage>
</organism>
<proteinExistence type="predicted"/>
<sequence>MYHFVLEIYRNAAGLCGFILYPATLLKLLIISTSFLVNSLGFFKYTIISFAKRDSLVSSLPIQYLQLFFITMLNNRGDTGHPCFITNLIRKASSLSLLLCFFLSHSLCSIGIICSLNVY</sequence>
<accession>A0A5F8G7N3</accession>
<dbReference type="Bgee" id="ENSMODG00000045961">
    <property type="expression patterns" value="Expressed in skeleton of lower jaw"/>
</dbReference>
<dbReference type="GeneTree" id="ENSGT00980000200533"/>
<protein>
    <submittedName>
        <fullName evidence="2">Uncharacterized protein</fullName>
    </submittedName>
</protein>
<dbReference type="InParanoid" id="A0A5F8G7N3"/>
<dbReference type="OMA" id="SGERWHP"/>
<keyword evidence="1" id="KW-1133">Transmembrane helix</keyword>
<reference evidence="2" key="2">
    <citation type="submission" date="2025-08" db="UniProtKB">
        <authorList>
            <consortium name="Ensembl"/>
        </authorList>
    </citation>
    <scope>IDENTIFICATION</scope>
</reference>
<feature type="transmembrane region" description="Helical" evidence="1">
    <location>
        <begin position="12"/>
        <end position="36"/>
    </location>
</feature>
<reference evidence="2" key="3">
    <citation type="submission" date="2025-09" db="UniProtKB">
        <authorList>
            <consortium name="Ensembl"/>
        </authorList>
    </citation>
    <scope>IDENTIFICATION</scope>
</reference>
<keyword evidence="1" id="KW-0472">Membrane</keyword>
<evidence type="ECO:0000313" key="3">
    <source>
        <dbReference type="Proteomes" id="UP000002280"/>
    </source>
</evidence>
<dbReference type="AlphaFoldDB" id="A0A5F8G7N3"/>
<keyword evidence="1" id="KW-0812">Transmembrane</keyword>